<dbReference type="KEGG" id="mbah:HYN46_01065"/>
<dbReference type="InterPro" id="IPR005358">
    <property type="entry name" value="Puta_zinc/iron-chelating_dom"/>
</dbReference>
<name>A0A345P2V0_9GAMM</name>
<proteinExistence type="inferred from homology"/>
<gene>
    <name evidence="2" type="ORF">HYN46_01065</name>
</gene>
<dbReference type="PIRSF" id="PIRSF006173">
    <property type="entry name" value="UCP006173"/>
    <property type="match status" value="1"/>
</dbReference>
<evidence type="ECO:0000313" key="3">
    <source>
        <dbReference type="Proteomes" id="UP000253940"/>
    </source>
</evidence>
<dbReference type="RefSeq" id="WP_114897719.1">
    <property type="nucleotide sequence ID" value="NZ_CP031222.1"/>
</dbReference>
<accession>A0A345P2V0</accession>
<reference evidence="2 3" key="1">
    <citation type="submission" date="2018-07" db="EMBL/GenBank/DDBJ databases">
        <title>Genome sequencing of Moraxellaceae gen. HYN0046.</title>
        <authorList>
            <person name="Kim M."/>
            <person name="Yi H."/>
        </authorList>
    </citation>
    <scope>NUCLEOTIDE SEQUENCE [LARGE SCALE GENOMIC DNA]</scope>
    <source>
        <strain evidence="2 3">HYN0046</strain>
    </source>
</reference>
<dbReference type="NCBIfam" id="NF003501">
    <property type="entry name" value="PRK05170.1-5"/>
    <property type="match status" value="1"/>
</dbReference>
<dbReference type="OrthoDB" id="9786855at2"/>
<evidence type="ECO:0000256" key="1">
    <source>
        <dbReference type="HAMAP-Rule" id="MF_00676"/>
    </source>
</evidence>
<dbReference type="HAMAP" id="MF_00676">
    <property type="entry name" value="UPF0260"/>
    <property type="match status" value="1"/>
</dbReference>
<evidence type="ECO:0000313" key="2">
    <source>
        <dbReference type="EMBL" id="AXI01609.1"/>
    </source>
</evidence>
<dbReference type="PANTHER" id="PTHR37421:SF1">
    <property type="entry name" value="UPF0260 PROTEIN YCGN"/>
    <property type="match status" value="1"/>
</dbReference>
<organism evidence="2 3">
    <name type="scientific">Aquirhabdus parva</name>
    <dbReference type="NCBI Taxonomy" id="2283318"/>
    <lineage>
        <taxon>Bacteria</taxon>
        <taxon>Pseudomonadati</taxon>
        <taxon>Pseudomonadota</taxon>
        <taxon>Gammaproteobacteria</taxon>
        <taxon>Moraxellales</taxon>
        <taxon>Moraxellaceae</taxon>
        <taxon>Aquirhabdus</taxon>
    </lineage>
</organism>
<dbReference type="AlphaFoldDB" id="A0A345P2V0"/>
<comment type="similarity">
    <text evidence="1">Belongs to the UPF0260 family.</text>
</comment>
<dbReference type="Pfam" id="PF03692">
    <property type="entry name" value="CxxCxxCC"/>
    <property type="match status" value="1"/>
</dbReference>
<sequence>MSEPRLEPSPKPSITPPVLRERFWQHYTLTELTADEWEALCDGCGLCCLVKLEDEDTGEVVYTKAACQLLDTKTARCTDYPNRQSKVPDCLQLTPERVPQLNWLPPSCAYRRLDEGKALPKWHPLITGNANSVRQARKSAAGRCISETLIDPEDIEEYVIRWVR</sequence>
<dbReference type="PANTHER" id="PTHR37421">
    <property type="entry name" value="UPF0260 PROTEIN YCGN"/>
    <property type="match status" value="1"/>
</dbReference>
<keyword evidence="3" id="KW-1185">Reference proteome</keyword>
<protein>
    <recommendedName>
        <fullName evidence="1">UPF0260 protein HYN46_01065</fullName>
    </recommendedName>
</protein>
<dbReference type="NCBIfam" id="NF003507">
    <property type="entry name" value="PRK05170.2-5"/>
    <property type="match status" value="1"/>
</dbReference>
<dbReference type="Proteomes" id="UP000253940">
    <property type="component" value="Chromosome"/>
</dbReference>
<dbReference type="InterPro" id="IPR008228">
    <property type="entry name" value="UCP006173"/>
</dbReference>
<dbReference type="EMBL" id="CP031222">
    <property type="protein sequence ID" value="AXI01609.1"/>
    <property type="molecule type" value="Genomic_DNA"/>
</dbReference>